<dbReference type="RefSeq" id="WP_157460641.1">
    <property type="nucleotide sequence ID" value="NZ_WQLB01000031.1"/>
</dbReference>
<reference evidence="1 2" key="1">
    <citation type="submission" date="2019-12" db="EMBL/GenBank/DDBJ databases">
        <title>Deinococcus sp. HMF7620 Genome sequencing and assembly.</title>
        <authorList>
            <person name="Kang H."/>
            <person name="Kim H."/>
            <person name="Joh K."/>
        </authorList>
    </citation>
    <scope>NUCLEOTIDE SEQUENCE [LARGE SCALE GENOMIC DNA]</scope>
    <source>
        <strain evidence="1 2">HMF7620</strain>
    </source>
</reference>
<dbReference type="AlphaFoldDB" id="A0A7C9LSY9"/>
<sequence>MTTAQPESLLDQLETALRPHAHGMQALDAIRSFVKDLKNTKARAELLNSAGALVTRPIDCAEAKEIKGYPNDADTFWVLAGDIVSTDAAFTLGERVTSDQSDEPRPKFIVANSTCDLIPGRKKTKALLLEVHPIYKPTTEEQGARLKNQLGALLSFRERHYMYLPPLPGDPEDVIANVVSFNDFAIMRVEDLPDGSGRKASLSTPGWRIFAALLRMNLSREGEHEAEMRTRLNSHYSGIAPTIGTGMKA</sequence>
<proteinExistence type="predicted"/>
<protein>
    <submittedName>
        <fullName evidence="1">Uncharacterized protein</fullName>
    </submittedName>
</protein>
<evidence type="ECO:0000313" key="1">
    <source>
        <dbReference type="EMBL" id="MVN88581.1"/>
    </source>
</evidence>
<organism evidence="1 2">
    <name type="scientific">Deinococcus arboris</name>
    <dbReference type="NCBI Taxonomy" id="2682977"/>
    <lineage>
        <taxon>Bacteria</taxon>
        <taxon>Thermotogati</taxon>
        <taxon>Deinococcota</taxon>
        <taxon>Deinococci</taxon>
        <taxon>Deinococcales</taxon>
        <taxon>Deinococcaceae</taxon>
        <taxon>Deinococcus</taxon>
    </lineage>
</organism>
<dbReference type="EMBL" id="WQLB01000031">
    <property type="protein sequence ID" value="MVN88581.1"/>
    <property type="molecule type" value="Genomic_DNA"/>
</dbReference>
<keyword evidence="2" id="KW-1185">Reference proteome</keyword>
<dbReference type="Proteomes" id="UP000483286">
    <property type="component" value="Unassembled WGS sequence"/>
</dbReference>
<comment type="caution">
    <text evidence="1">The sequence shown here is derived from an EMBL/GenBank/DDBJ whole genome shotgun (WGS) entry which is preliminary data.</text>
</comment>
<gene>
    <name evidence="1" type="ORF">GO986_17740</name>
</gene>
<accession>A0A7C9LSY9</accession>
<evidence type="ECO:0000313" key="2">
    <source>
        <dbReference type="Proteomes" id="UP000483286"/>
    </source>
</evidence>
<name>A0A7C9LSY9_9DEIO</name>